<evidence type="ECO:0000259" key="3">
    <source>
        <dbReference type="PROSITE" id="PS50109"/>
    </source>
</evidence>
<dbReference type="Pfam" id="PF02518">
    <property type="entry name" value="HATPase_c"/>
    <property type="match status" value="1"/>
</dbReference>
<keyword evidence="2" id="KW-0902">Two-component regulatory system</keyword>
<name>A0A9D1UNE7_9FIRM</name>
<dbReference type="Pfam" id="PF06580">
    <property type="entry name" value="His_kinase"/>
    <property type="match status" value="1"/>
</dbReference>
<feature type="domain" description="Histidine kinase" evidence="3">
    <location>
        <begin position="306"/>
        <end position="415"/>
    </location>
</feature>
<dbReference type="PANTHER" id="PTHR34220:SF7">
    <property type="entry name" value="SENSOR HISTIDINE KINASE YPDA"/>
    <property type="match status" value="1"/>
</dbReference>
<organism evidence="4 5">
    <name type="scientific">Candidatus Flavonifractor merdipullorum</name>
    <dbReference type="NCBI Taxonomy" id="2838590"/>
    <lineage>
        <taxon>Bacteria</taxon>
        <taxon>Bacillati</taxon>
        <taxon>Bacillota</taxon>
        <taxon>Clostridia</taxon>
        <taxon>Eubacteriales</taxon>
        <taxon>Oscillospiraceae</taxon>
        <taxon>Flavonifractor</taxon>
    </lineage>
</organism>
<dbReference type="SUPFAM" id="SSF55874">
    <property type="entry name" value="ATPase domain of HSP90 chaperone/DNA topoisomerase II/histidine kinase"/>
    <property type="match status" value="1"/>
</dbReference>
<comment type="caution">
    <text evidence="4">The sequence shown here is derived from an EMBL/GenBank/DDBJ whole genome shotgun (WGS) entry which is preliminary data.</text>
</comment>
<dbReference type="PANTHER" id="PTHR34220">
    <property type="entry name" value="SENSOR HISTIDINE KINASE YPDA"/>
    <property type="match status" value="1"/>
</dbReference>
<dbReference type="PROSITE" id="PS50109">
    <property type="entry name" value="HIS_KIN"/>
    <property type="match status" value="1"/>
</dbReference>
<reference evidence="4" key="1">
    <citation type="journal article" date="2021" name="PeerJ">
        <title>Extensive microbial diversity within the chicken gut microbiome revealed by metagenomics and culture.</title>
        <authorList>
            <person name="Gilroy R."/>
            <person name="Ravi A."/>
            <person name="Getino M."/>
            <person name="Pursley I."/>
            <person name="Horton D.L."/>
            <person name="Alikhan N.F."/>
            <person name="Baker D."/>
            <person name="Gharbi K."/>
            <person name="Hall N."/>
            <person name="Watson M."/>
            <person name="Adriaenssens E.M."/>
            <person name="Foster-Nyarko E."/>
            <person name="Jarju S."/>
            <person name="Secka A."/>
            <person name="Antonio M."/>
            <person name="Oren A."/>
            <person name="Chaudhuri R.R."/>
            <person name="La Ragione R."/>
            <person name="Hildebrand F."/>
            <person name="Pallen M.J."/>
        </authorList>
    </citation>
    <scope>NUCLEOTIDE SEQUENCE</scope>
    <source>
        <strain evidence="4">ChiGjej6B6-1540</strain>
    </source>
</reference>
<dbReference type="SMART" id="SM00387">
    <property type="entry name" value="HATPase_c"/>
    <property type="match status" value="1"/>
</dbReference>
<evidence type="ECO:0000256" key="1">
    <source>
        <dbReference type="ARBA" id="ARBA00022777"/>
    </source>
</evidence>
<dbReference type="InterPro" id="IPR018771">
    <property type="entry name" value="PocR_dom"/>
</dbReference>
<dbReference type="InterPro" id="IPR010559">
    <property type="entry name" value="Sig_transdc_His_kin_internal"/>
</dbReference>
<dbReference type="InterPro" id="IPR050640">
    <property type="entry name" value="Bact_2-comp_sensor_kinase"/>
</dbReference>
<dbReference type="GO" id="GO:0000155">
    <property type="term" value="F:phosphorelay sensor kinase activity"/>
    <property type="evidence" value="ECO:0007669"/>
    <property type="project" value="InterPro"/>
</dbReference>
<evidence type="ECO:0000313" key="5">
    <source>
        <dbReference type="Proteomes" id="UP000824192"/>
    </source>
</evidence>
<keyword evidence="1" id="KW-0808">Transferase</keyword>
<evidence type="ECO:0000313" key="4">
    <source>
        <dbReference type="EMBL" id="HIW94182.1"/>
    </source>
</evidence>
<sequence length="420" mass="47645">MAGTEREKEELSLLSDIIDKEKLQRLQDTMAEALDMAFIAVDYRGRPVVEYSGFTDFCQRMRQGGCSRDLCFQCDAHGGLHATITGEPYIYRCHAGLVDFAVPLILDGQYLGSLLGGQLELTDQGHDLQPILPQNTQWKDDPALVEASKRVHRISYEKLKASILLVRDMMQGLLQDSRRSAVQANLERRIQELMEERAARANFQETVAGSQFGLIQDYLGGDFFFYVLNVLSCLAYREKAEETERAVCDFASMMRYVTENADSNFVPLGEELGYITSYLQLQKRRLEGRLQYDIHVPEKYYGVLSLFMMIQPMVENALRYAVEPSEEGGSISIRAHEEGELLVVTVSDNGTGMSREQIDAILRQRNGKRGKSRNYLTNINQRLKHIFGKGCGLVIRSKEDGFPGTEIQVRIPLRNEETLE</sequence>
<dbReference type="GO" id="GO:0016020">
    <property type="term" value="C:membrane"/>
    <property type="evidence" value="ECO:0007669"/>
    <property type="project" value="InterPro"/>
</dbReference>
<dbReference type="Gene3D" id="3.30.565.10">
    <property type="entry name" value="Histidine kinase-like ATPase, C-terminal domain"/>
    <property type="match status" value="1"/>
</dbReference>
<dbReference type="EMBL" id="DXGA01000139">
    <property type="protein sequence ID" value="HIW94182.1"/>
    <property type="molecule type" value="Genomic_DNA"/>
</dbReference>
<dbReference type="InterPro" id="IPR003594">
    <property type="entry name" value="HATPase_dom"/>
</dbReference>
<accession>A0A9D1UNE7</accession>
<protein>
    <submittedName>
        <fullName evidence="4">PocR ligand-binding domain-containing protein</fullName>
    </submittedName>
</protein>
<reference evidence="4" key="2">
    <citation type="submission" date="2021-04" db="EMBL/GenBank/DDBJ databases">
        <authorList>
            <person name="Gilroy R."/>
        </authorList>
    </citation>
    <scope>NUCLEOTIDE SEQUENCE</scope>
    <source>
        <strain evidence="4">ChiGjej6B6-1540</strain>
    </source>
</reference>
<evidence type="ECO:0000256" key="2">
    <source>
        <dbReference type="ARBA" id="ARBA00023012"/>
    </source>
</evidence>
<proteinExistence type="predicted"/>
<dbReference type="InterPro" id="IPR036890">
    <property type="entry name" value="HATPase_C_sf"/>
</dbReference>
<dbReference type="InterPro" id="IPR005467">
    <property type="entry name" value="His_kinase_dom"/>
</dbReference>
<keyword evidence="1" id="KW-0418">Kinase</keyword>
<dbReference type="Pfam" id="PF10114">
    <property type="entry name" value="PocR"/>
    <property type="match status" value="1"/>
</dbReference>
<gene>
    <name evidence="4" type="ORF">H9868_06525</name>
</gene>
<dbReference type="AlphaFoldDB" id="A0A9D1UNE7"/>
<dbReference type="Proteomes" id="UP000824192">
    <property type="component" value="Unassembled WGS sequence"/>
</dbReference>